<evidence type="ECO:0000256" key="1">
    <source>
        <dbReference type="SAM" id="Coils"/>
    </source>
</evidence>
<dbReference type="Proteomes" id="UP001257914">
    <property type="component" value="Unassembled WGS sequence"/>
</dbReference>
<name>A0ABU3QYF4_9GAMM</name>
<protein>
    <submittedName>
        <fullName evidence="2">Uncharacterized protein</fullName>
    </submittedName>
</protein>
<keyword evidence="1" id="KW-0175">Coiled coil</keyword>
<comment type="caution">
    <text evidence="2">The sequence shown here is derived from an EMBL/GenBank/DDBJ whole genome shotgun (WGS) entry which is preliminary data.</text>
</comment>
<accession>A0ABU3QYF4</accession>
<organism evidence="2 3">
    <name type="scientific">Psychrosphaera aquimarina</name>
    <dbReference type="NCBI Taxonomy" id="2044854"/>
    <lineage>
        <taxon>Bacteria</taxon>
        <taxon>Pseudomonadati</taxon>
        <taxon>Pseudomonadota</taxon>
        <taxon>Gammaproteobacteria</taxon>
        <taxon>Alteromonadales</taxon>
        <taxon>Pseudoalteromonadaceae</taxon>
        <taxon>Psychrosphaera</taxon>
    </lineage>
</organism>
<evidence type="ECO:0000313" key="2">
    <source>
        <dbReference type="EMBL" id="MDU0112435.1"/>
    </source>
</evidence>
<keyword evidence="3" id="KW-1185">Reference proteome</keyword>
<gene>
    <name evidence="2" type="ORF">RT723_05350</name>
</gene>
<dbReference type="RefSeq" id="WP_315946164.1">
    <property type="nucleotide sequence ID" value="NZ_JAWCUA010000003.1"/>
</dbReference>
<reference evidence="2 3" key="1">
    <citation type="submission" date="2023-10" db="EMBL/GenBank/DDBJ databases">
        <title>Psychrosphaera aquimaarina strain SW33 isolated from seawater.</title>
        <authorList>
            <person name="Bayburt H."/>
            <person name="Kim J.M."/>
            <person name="Choi B.J."/>
            <person name="Jeon C.O."/>
        </authorList>
    </citation>
    <scope>NUCLEOTIDE SEQUENCE [LARGE SCALE GENOMIC DNA]</scope>
    <source>
        <strain evidence="2 3">KCTC 52743</strain>
    </source>
</reference>
<dbReference type="EMBL" id="JAWCUA010000003">
    <property type="protein sequence ID" value="MDU0112435.1"/>
    <property type="molecule type" value="Genomic_DNA"/>
</dbReference>
<sequence>MQDWVKKLSLFRGSIKSLTLMGFGLVALPLVFALLYSANQVNKLSQQGTSAIFNVAELVEVNRQISQAQSRLERFSGQYVVLKEQELLNQYLAQRVLLDSVLTQEFKQYHDIQLSELIETYTNKIVEIDQLIQSTPANLINLNQVQEHFKALSQINQKISLHSNQIINQQAKGMESSANEIKKPCC</sequence>
<proteinExistence type="predicted"/>
<feature type="coiled-coil region" evidence="1">
    <location>
        <begin position="58"/>
        <end position="85"/>
    </location>
</feature>
<evidence type="ECO:0000313" key="3">
    <source>
        <dbReference type="Proteomes" id="UP001257914"/>
    </source>
</evidence>